<evidence type="ECO:0000313" key="5">
    <source>
        <dbReference type="EMBL" id="MBV0903575.1"/>
    </source>
</evidence>
<dbReference type="InterPro" id="IPR007050">
    <property type="entry name" value="HTH_bacterioopsin"/>
</dbReference>
<keyword evidence="2" id="KW-0804">Transcription</keyword>
<evidence type="ECO:0000259" key="3">
    <source>
        <dbReference type="Pfam" id="PF04967"/>
    </source>
</evidence>
<dbReference type="Pfam" id="PF15915">
    <property type="entry name" value="BAT"/>
    <property type="match status" value="1"/>
</dbReference>
<feature type="domain" description="Bacterioopsin transcriptional activator GAF and HTH associated" evidence="4">
    <location>
        <begin position="20"/>
        <end position="151"/>
    </location>
</feature>
<comment type="caution">
    <text evidence="5">The sequence shown here is derived from an EMBL/GenBank/DDBJ whole genome shotgun (WGS) entry which is preliminary data.</text>
</comment>
<evidence type="ECO:0000259" key="4">
    <source>
        <dbReference type="Pfam" id="PF15915"/>
    </source>
</evidence>
<dbReference type="PANTHER" id="PTHR34236">
    <property type="entry name" value="DIMETHYL SULFOXIDE REDUCTASE TRANSCRIPTIONAL ACTIVATOR"/>
    <property type="match status" value="1"/>
</dbReference>
<evidence type="ECO:0000256" key="2">
    <source>
        <dbReference type="ARBA" id="ARBA00023163"/>
    </source>
</evidence>
<keyword evidence="1" id="KW-0805">Transcription regulation</keyword>
<evidence type="ECO:0000313" key="6">
    <source>
        <dbReference type="Proteomes" id="UP001166304"/>
    </source>
</evidence>
<dbReference type="EMBL" id="JAHQXE010000006">
    <property type="protein sequence ID" value="MBV0903575.1"/>
    <property type="molecule type" value="Genomic_DNA"/>
</dbReference>
<feature type="domain" description="HTH bat-type" evidence="3">
    <location>
        <begin position="156"/>
        <end position="207"/>
    </location>
</feature>
<dbReference type="Pfam" id="PF04967">
    <property type="entry name" value="HTH_10"/>
    <property type="match status" value="1"/>
</dbReference>
<organism evidence="5 6">
    <name type="scientific">Haloarcula salina</name>
    <dbReference type="NCBI Taxonomy" id="1429914"/>
    <lineage>
        <taxon>Archaea</taxon>
        <taxon>Methanobacteriati</taxon>
        <taxon>Methanobacteriota</taxon>
        <taxon>Stenosarchaea group</taxon>
        <taxon>Halobacteria</taxon>
        <taxon>Halobacteriales</taxon>
        <taxon>Haloarculaceae</taxon>
        <taxon>Haloarcula</taxon>
    </lineage>
</organism>
<dbReference type="Proteomes" id="UP001166304">
    <property type="component" value="Unassembled WGS sequence"/>
</dbReference>
<keyword evidence="6" id="KW-1185">Reference proteome</keyword>
<protein>
    <submittedName>
        <fullName evidence="5">Helix-turn-helix domain-containing protein</fullName>
    </submittedName>
</protein>
<proteinExistence type="predicted"/>
<reference evidence="5" key="1">
    <citation type="submission" date="2021-06" db="EMBL/GenBank/DDBJ databases">
        <title>New haloarchaea isolates fom saline soil.</title>
        <authorList>
            <person name="Duran-Viseras A."/>
            <person name="Sanchez-Porro C.S."/>
            <person name="Ventosa A."/>
        </authorList>
    </citation>
    <scope>NUCLEOTIDE SEQUENCE</scope>
    <source>
        <strain evidence="5">JCM 18369</strain>
    </source>
</reference>
<dbReference type="PANTHER" id="PTHR34236:SF1">
    <property type="entry name" value="DIMETHYL SULFOXIDE REDUCTASE TRANSCRIPTIONAL ACTIVATOR"/>
    <property type="match status" value="1"/>
</dbReference>
<dbReference type="RefSeq" id="WP_162414624.1">
    <property type="nucleotide sequence ID" value="NZ_JAHQXE010000006.1"/>
</dbReference>
<evidence type="ECO:0000256" key="1">
    <source>
        <dbReference type="ARBA" id="ARBA00023015"/>
    </source>
</evidence>
<name>A0AA41G3C5_9EURY</name>
<gene>
    <name evidence="5" type="ORF">KTS37_17465</name>
</gene>
<dbReference type="AlphaFoldDB" id="A0AA41G3C5"/>
<accession>A0AA41G3C5</accession>
<sequence length="219" mass="24540">MPTIVSGSVPASDLALAYSLEQLPELQFEIERIVTSGGDALMPMLWVRGSTREEVEATLEEDPTVDNVELLGDFDDEWLFRMEWIAHIDLLVQMITNSEATILDAVGQGDRWKLRVLYPRRSLFSKTHDFCESHGLDFDVASIRELDEEPAGRYGLTTAQYEILSEASKRGYFEVPRGVSLEALADDLDISHQAASERLRRATDALVEDALFVGFDGID</sequence>
<dbReference type="InterPro" id="IPR031803">
    <property type="entry name" value="BAT_GAF/HTH-assoc"/>
</dbReference>